<reference evidence="7 8" key="1">
    <citation type="submission" date="2024-02" db="EMBL/GenBank/DDBJ databases">
        <title>De novo assembly and annotation of 12 fungi associated with fruit tree decline syndrome in Ontario, Canada.</title>
        <authorList>
            <person name="Sulman M."/>
            <person name="Ellouze W."/>
            <person name="Ilyukhin E."/>
        </authorList>
    </citation>
    <scope>NUCLEOTIDE SEQUENCE [LARGE SCALE GENOMIC DNA]</scope>
    <source>
        <strain evidence="7 8">M11/M66-122</strain>
    </source>
</reference>
<evidence type="ECO:0000256" key="2">
    <source>
        <dbReference type="ARBA" id="ARBA00022771"/>
    </source>
</evidence>
<dbReference type="Pfam" id="PF01753">
    <property type="entry name" value="zf-MYND"/>
    <property type="match status" value="1"/>
</dbReference>
<proteinExistence type="predicted"/>
<organism evidence="7 8">
    <name type="scientific">Diatrype stigma</name>
    <dbReference type="NCBI Taxonomy" id="117547"/>
    <lineage>
        <taxon>Eukaryota</taxon>
        <taxon>Fungi</taxon>
        <taxon>Dikarya</taxon>
        <taxon>Ascomycota</taxon>
        <taxon>Pezizomycotina</taxon>
        <taxon>Sordariomycetes</taxon>
        <taxon>Xylariomycetidae</taxon>
        <taxon>Xylariales</taxon>
        <taxon>Diatrypaceae</taxon>
        <taxon>Diatrype</taxon>
    </lineage>
</organism>
<accession>A0AAN9UWB7</accession>
<dbReference type="EMBL" id="JAKJXP020000005">
    <property type="protein sequence ID" value="KAK7756744.1"/>
    <property type="molecule type" value="Genomic_DNA"/>
</dbReference>
<keyword evidence="2 4" id="KW-0863">Zinc-finger</keyword>
<dbReference type="Gene3D" id="6.10.140.2220">
    <property type="match status" value="1"/>
</dbReference>
<dbReference type="AlphaFoldDB" id="A0AAN9UWB7"/>
<name>A0AAN9UWB7_9PEZI</name>
<dbReference type="SUPFAM" id="SSF144232">
    <property type="entry name" value="HIT/MYND zinc finger-like"/>
    <property type="match status" value="1"/>
</dbReference>
<keyword evidence="1" id="KW-0479">Metal-binding</keyword>
<evidence type="ECO:0000256" key="1">
    <source>
        <dbReference type="ARBA" id="ARBA00022723"/>
    </source>
</evidence>
<feature type="compositionally biased region" description="Low complexity" evidence="5">
    <location>
        <begin position="61"/>
        <end position="73"/>
    </location>
</feature>
<evidence type="ECO:0000313" key="7">
    <source>
        <dbReference type="EMBL" id="KAK7756744.1"/>
    </source>
</evidence>
<evidence type="ECO:0000259" key="6">
    <source>
        <dbReference type="PROSITE" id="PS50865"/>
    </source>
</evidence>
<feature type="domain" description="MYND-type" evidence="6">
    <location>
        <begin position="15"/>
        <end position="52"/>
    </location>
</feature>
<keyword evidence="3" id="KW-0862">Zinc</keyword>
<feature type="compositionally biased region" description="Low complexity" evidence="5">
    <location>
        <begin position="92"/>
        <end position="106"/>
    </location>
</feature>
<evidence type="ECO:0000256" key="4">
    <source>
        <dbReference type="PROSITE-ProRule" id="PRU00134"/>
    </source>
</evidence>
<dbReference type="GO" id="GO:0008270">
    <property type="term" value="F:zinc ion binding"/>
    <property type="evidence" value="ECO:0007669"/>
    <property type="project" value="UniProtKB-KW"/>
</dbReference>
<evidence type="ECO:0000256" key="5">
    <source>
        <dbReference type="SAM" id="MobiDB-lite"/>
    </source>
</evidence>
<evidence type="ECO:0000313" key="8">
    <source>
        <dbReference type="Proteomes" id="UP001320420"/>
    </source>
</evidence>
<dbReference type="Proteomes" id="UP001320420">
    <property type="component" value="Unassembled WGS sequence"/>
</dbReference>
<comment type="caution">
    <text evidence="7">The sequence shown here is derived from an EMBL/GenBank/DDBJ whole genome shotgun (WGS) entry which is preliminary data.</text>
</comment>
<protein>
    <recommendedName>
        <fullName evidence="6">MYND-type domain-containing protein</fullName>
    </recommendedName>
</protein>
<gene>
    <name evidence="7" type="ORF">SLS62_001187</name>
</gene>
<feature type="region of interest" description="Disordered" evidence="5">
    <location>
        <begin position="51"/>
        <end position="125"/>
    </location>
</feature>
<evidence type="ECO:0000256" key="3">
    <source>
        <dbReference type="ARBA" id="ARBA00022833"/>
    </source>
</evidence>
<dbReference type="InterPro" id="IPR002893">
    <property type="entry name" value="Znf_MYND"/>
</dbReference>
<feature type="compositionally biased region" description="Pro residues" evidence="5">
    <location>
        <begin position="74"/>
        <end position="85"/>
    </location>
</feature>
<keyword evidence="8" id="KW-1185">Reference proteome</keyword>
<dbReference type="PROSITE" id="PS50865">
    <property type="entry name" value="ZF_MYND_2"/>
    <property type="match status" value="1"/>
</dbReference>
<sequence>MSSVPPGNEQPPACCAKCKKTSVKLTPCERCDVLYCSRSCEVAHWKKHKKTCARNRDGKRPSTTAPAPLASTPTSPPDPAPTPAPEPERVTSASSSGPGRRPSAPRALEEPNTMPFTRLDRGTYLHDRPEGDTYRLLLDAYRLRLQDAHMYEGVVLDPDSSIYASAQNDPLPGFRRFLARARARPGILPPWWSAEKEGACERLGMMRAREGDSDSAGAGAGHWASLRRRVQKAEIAAHYGDPQFPMQLRMLGEAIYGRGVAGSDGTRMRQMMVGQEAGRGYVAVVDLSG</sequence>